<dbReference type="PANTHER" id="PTHR35897:SF1">
    <property type="entry name" value="METHYLTRANSFERASE AUSD"/>
    <property type="match status" value="1"/>
</dbReference>
<comment type="caution">
    <text evidence="5">The sequence shown here is derived from an EMBL/GenBank/DDBJ whole genome shotgun (WGS) entry which is preliminary data.</text>
</comment>
<evidence type="ECO:0000256" key="2">
    <source>
        <dbReference type="ARBA" id="ARBA00022679"/>
    </source>
</evidence>
<evidence type="ECO:0000256" key="3">
    <source>
        <dbReference type="ARBA" id="ARBA00022691"/>
    </source>
</evidence>
<comment type="pathway">
    <text evidence="1">Secondary metabolite biosynthesis.</text>
</comment>
<dbReference type="Proteomes" id="UP000559027">
    <property type="component" value="Unassembled WGS sequence"/>
</dbReference>
<dbReference type="InterPro" id="IPR029063">
    <property type="entry name" value="SAM-dependent_MTases_sf"/>
</dbReference>
<dbReference type="EMBL" id="JAACJO010000004">
    <property type="protein sequence ID" value="KAF5359631.1"/>
    <property type="molecule type" value="Genomic_DNA"/>
</dbReference>
<reference evidence="5 6" key="1">
    <citation type="journal article" date="2020" name="ISME J.">
        <title>Uncovering the hidden diversity of litter-decomposition mechanisms in mushroom-forming fungi.</title>
        <authorList>
            <person name="Floudas D."/>
            <person name="Bentzer J."/>
            <person name="Ahren D."/>
            <person name="Johansson T."/>
            <person name="Persson P."/>
            <person name="Tunlid A."/>
        </authorList>
    </citation>
    <scope>NUCLEOTIDE SEQUENCE [LARGE SCALE GENOMIC DNA]</scope>
    <source>
        <strain evidence="5 6">CBS 146.42</strain>
    </source>
</reference>
<evidence type="ECO:0000256" key="4">
    <source>
        <dbReference type="ARBA" id="ARBA00038314"/>
    </source>
</evidence>
<evidence type="ECO:0000256" key="1">
    <source>
        <dbReference type="ARBA" id="ARBA00005179"/>
    </source>
</evidence>
<accession>A0A8H5LJI3</accession>
<keyword evidence="6" id="KW-1185">Reference proteome</keyword>
<dbReference type="Gene3D" id="3.40.50.150">
    <property type="entry name" value="Vaccinia Virus protein VP39"/>
    <property type="match status" value="1"/>
</dbReference>
<protein>
    <recommendedName>
        <fullName evidence="7">Methyltransferase domain-containing protein</fullName>
    </recommendedName>
</protein>
<evidence type="ECO:0008006" key="7">
    <source>
        <dbReference type="Google" id="ProtNLM"/>
    </source>
</evidence>
<name>A0A8H5LJI3_9AGAR</name>
<sequence>MPQGFLPLDPKLYNLSDEQLDFLRSLTGFENDDEMRQHVLTIQAQAYEICPCPCVRSFTFAKLPIIRIPYYDRALALGRKNKDAIFLDLGCCFGSDSRKAVFDGWPADKVIASDLHQELWELGHELYRSTPTTFPAGFIPGDVFDPQILSSNPTPTPRPPKPTNLTSLTSLNSLKAHISIIHTSLFFHLFNEDQQLDLAHRVATLLSPEKGSMIFGGHYGRQTKGTTVAEALPDGTVRPKFRHSPESWKSVWEEVFGEASVDGRVKIEVEWEVSKQYQNMDVENQEAYYWMVWCVTRL</sequence>
<evidence type="ECO:0000313" key="5">
    <source>
        <dbReference type="EMBL" id="KAF5359631.1"/>
    </source>
</evidence>
<dbReference type="AlphaFoldDB" id="A0A8H5LJI3"/>
<dbReference type="PANTHER" id="PTHR35897">
    <property type="entry name" value="METHYLTRANSFERASE AUSD"/>
    <property type="match status" value="1"/>
</dbReference>
<keyword evidence="2" id="KW-0808">Transferase</keyword>
<dbReference type="OrthoDB" id="2094832at2759"/>
<evidence type="ECO:0000313" key="6">
    <source>
        <dbReference type="Proteomes" id="UP000559027"/>
    </source>
</evidence>
<gene>
    <name evidence="5" type="ORF">D9756_003127</name>
</gene>
<proteinExistence type="inferred from homology"/>
<organism evidence="5 6">
    <name type="scientific">Leucocoprinus leucothites</name>
    <dbReference type="NCBI Taxonomy" id="201217"/>
    <lineage>
        <taxon>Eukaryota</taxon>
        <taxon>Fungi</taxon>
        <taxon>Dikarya</taxon>
        <taxon>Basidiomycota</taxon>
        <taxon>Agaricomycotina</taxon>
        <taxon>Agaricomycetes</taxon>
        <taxon>Agaricomycetidae</taxon>
        <taxon>Agaricales</taxon>
        <taxon>Agaricineae</taxon>
        <taxon>Agaricaceae</taxon>
        <taxon>Leucocoprinus</taxon>
    </lineage>
</organism>
<dbReference type="InterPro" id="IPR051654">
    <property type="entry name" value="Meroterpenoid_MTases"/>
</dbReference>
<dbReference type="GO" id="GO:0016740">
    <property type="term" value="F:transferase activity"/>
    <property type="evidence" value="ECO:0007669"/>
    <property type="project" value="UniProtKB-KW"/>
</dbReference>
<comment type="similarity">
    <text evidence="4">Belongs to the class I-like SAM-binding methyltransferase superfamily.</text>
</comment>
<keyword evidence="3" id="KW-0949">S-adenosyl-L-methionine</keyword>
<dbReference type="SUPFAM" id="SSF53335">
    <property type="entry name" value="S-adenosyl-L-methionine-dependent methyltransferases"/>
    <property type="match status" value="1"/>
</dbReference>